<dbReference type="Pfam" id="PF02661">
    <property type="entry name" value="Fic"/>
    <property type="match status" value="1"/>
</dbReference>
<keyword evidence="2" id="KW-0067">ATP-binding</keyword>
<reference evidence="5 6" key="1">
    <citation type="journal article" date="2020" name="Genome Biol. Evol.">
        <title>A new high-quality draft genome assembly of the Chinese cordyceps Ophiocordyceps sinensis.</title>
        <authorList>
            <person name="Shu R."/>
            <person name="Zhang J."/>
            <person name="Meng Q."/>
            <person name="Zhang H."/>
            <person name="Zhou G."/>
            <person name="Li M."/>
            <person name="Wu P."/>
            <person name="Zhao Y."/>
            <person name="Chen C."/>
            <person name="Qin Q."/>
        </authorList>
    </citation>
    <scope>NUCLEOTIDE SEQUENCE [LARGE SCALE GENOMIC DNA]</scope>
    <source>
        <strain evidence="5 6">IOZ07</strain>
    </source>
</reference>
<feature type="binding site" evidence="2">
    <location>
        <begin position="308"/>
        <end position="315"/>
    </location>
    <ligand>
        <name>ATP</name>
        <dbReference type="ChEBI" id="CHEBI:30616"/>
    </ligand>
</feature>
<gene>
    <name evidence="5" type="ORF">G6O67_003414</name>
</gene>
<feature type="active site" evidence="1">
    <location>
        <position position="304"/>
    </location>
</feature>
<dbReference type="Gene3D" id="1.10.3290.10">
    <property type="entry name" value="Fido-like domain"/>
    <property type="match status" value="1"/>
</dbReference>
<sequence>MVQGQTFIFVVAALFFRQASGTEIQIYHFNKAINMADLSSRVAEVFSARWPAWRQGDVVTKARPLHIHLSDHLQKVAAMMERPGMGRPADTILALRSQSRKCSGDTAAFERFWAGLEHDLIGLIYASDLIDGAGTTLSATAKLCKAVFRGEDVDGQIDVDDAEYQQHIGHLQATCRKADLASVIVSRRQTICHAKALVYMIRKVVLEKQPLSEAVMLKTHRILHEGMDTRGKAGRYRGDEVEVAYNEVGEKKRSGMCIRASIVPAYMRLVLMHLADENREAEAGGDVDPYWLAARYMHRILMVHPFSDGNGLMSRIVLNVLLLKYAGHVVVLGRTHLDRNEYLRVVRRGRGHFDAEDMELGFREQTSHCAIARLVLADSKPSLEWIGDWVDWARRVGAKNSRVGAKDSRVGAKDSRVGARDSRVEAEGFEEWWSVETMEASDEWQVVLSGRDRKKF</sequence>
<dbReference type="PANTHER" id="PTHR13504:SF38">
    <property type="entry name" value="FIDO DOMAIN-CONTAINING PROTEIN"/>
    <property type="match status" value="1"/>
</dbReference>
<keyword evidence="2" id="KW-0547">Nucleotide-binding</keyword>
<accession>A0A8H4PWE8</accession>
<organism evidence="5 6">
    <name type="scientific">Ophiocordyceps sinensis</name>
    <dbReference type="NCBI Taxonomy" id="72228"/>
    <lineage>
        <taxon>Eukaryota</taxon>
        <taxon>Fungi</taxon>
        <taxon>Dikarya</taxon>
        <taxon>Ascomycota</taxon>
        <taxon>Pezizomycotina</taxon>
        <taxon>Sordariomycetes</taxon>
        <taxon>Hypocreomycetidae</taxon>
        <taxon>Hypocreales</taxon>
        <taxon>Ophiocordycipitaceae</taxon>
        <taxon>Ophiocordyceps</taxon>
    </lineage>
</organism>
<evidence type="ECO:0000313" key="6">
    <source>
        <dbReference type="Proteomes" id="UP000557566"/>
    </source>
</evidence>
<comment type="caution">
    <text evidence="5">The sequence shown here is derived from an EMBL/GenBank/DDBJ whole genome shotgun (WGS) entry which is preliminary data.</text>
</comment>
<dbReference type="GO" id="GO:0005524">
    <property type="term" value="F:ATP binding"/>
    <property type="evidence" value="ECO:0007669"/>
    <property type="project" value="UniProtKB-KW"/>
</dbReference>
<dbReference type="AlphaFoldDB" id="A0A8H4PWE8"/>
<name>A0A8H4PWE8_9HYPO</name>
<dbReference type="InterPro" id="IPR003812">
    <property type="entry name" value="Fido"/>
</dbReference>
<evidence type="ECO:0000256" key="3">
    <source>
        <dbReference type="SAM" id="SignalP"/>
    </source>
</evidence>
<feature type="domain" description="Fido" evidence="4">
    <location>
        <begin position="211"/>
        <end position="364"/>
    </location>
</feature>
<dbReference type="InterPro" id="IPR036597">
    <property type="entry name" value="Fido-like_dom_sf"/>
</dbReference>
<evidence type="ECO:0000256" key="2">
    <source>
        <dbReference type="PIRSR" id="PIRSR640198-2"/>
    </source>
</evidence>
<feature type="signal peptide" evidence="3">
    <location>
        <begin position="1"/>
        <end position="21"/>
    </location>
</feature>
<dbReference type="Proteomes" id="UP000557566">
    <property type="component" value="Unassembled WGS sequence"/>
</dbReference>
<evidence type="ECO:0000256" key="1">
    <source>
        <dbReference type="PIRSR" id="PIRSR640198-1"/>
    </source>
</evidence>
<dbReference type="OrthoDB" id="439046at2759"/>
<dbReference type="PROSITE" id="PS51459">
    <property type="entry name" value="FIDO"/>
    <property type="match status" value="1"/>
</dbReference>
<dbReference type="EMBL" id="JAAVMX010000003">
    <property type="protein sequence ID" value="KAF4511635.1"/>
    <property type="molecule type" value="Genomic_DNA"/>
</dbReference>
<evidence type="ECO:0000259" key="4">
    <source>
        <dbReference type="PROSITE" id="PS51459"/>
    </source>
</evidence>
<proteinExistence type="predicted"/>
<dbReference type="InterPro" id="IPR040198">
    <property type="entry name" value="Fido_containing"/>
</dbReference>
<feature type="chain" id="PRO_5034067320" description="Fido domain-containing protein" evidence="3">
    <location>
        <begin position="22"/>
        <end position="456"/>
    </location>
</feature>
<dbReference type="SUPFAM" id="SSF140931">
    <property type="entry name" value="Fic-like"/>
    <property type="match status" value="1"/>
</dbReference>
<evidence type="ECO:0000313" key="5">
    <source>
        <dbReference type="EMBL" id="KAF4511635.1"/>
    </source>
</evidence>
<keyword evidence="3" id="KW-0732">Signal</keyword>
<dbReference type="PANTHER" id="PTHR13504">
    <property type="entry name" value="FIDO DOMAIN-CONTAINING PROTEIN DDB_G0283145"/>
    <property type="match status" value="1"/>
</dbReference>
<protein>
    <recommendedName>
        <fullName evidence="4">Fido domain-containing protein</fullName>
    </recommendedName>
</protein>
<keyword evidence="6" id="KW-1185">Reference proteome</keyword>